<keyword evidence="7" id="KW-1185">Reference proteome</keyword>
<gene>
    <name evidence="6" type="ORF">THIOM_003728</name>
</gene>
<keyword evidence="4 6" id="KW-0808">Transferase</keyword>
<comment type="similarity">
    <text evidence="1">Belongs to the methyltransferase superfamily. RsmH family.</text>
</comment>
<dbReference type="GO" id="GO:0070475">
    <property type="term" value="P:rRNA base methylation"/>
    <property type="evidence" value="ECO:0007669"/>
    <property type="project" value="TreeGrafter"/>
</dbReference>
<accession>A0A176RXQ4</accession>
<evidence type="ECO:0000313" key="7">
    <source>
        <dbReference type="Proteomes" id="UP000076962"/>
    </source>
</evidence>
<keyword evidence="3 6" id="KW-0489">Methyltransferase</keyword>
<organism evidence="6 7">
    <name type="scientific">Candidatus Thiomargarita nelsonii</name>
    <dbReference type="NCBI Taxonomy" id="1003181"/>
    <lineage>
        <taxon>Bacteria</taxon>
        <taxon>Pseudomonadati</taxon>
        <taxon>Pseudomonadota</taxon>
        <taxon>Gammaproteobacteria</taxon>
        <taxon>Thiotrichales</taxon>
        <taxon>Thiotrichaceae</taxon>
        <taxon>Thiomargarita</taxon>
    </lineage>
</organism>
<dbReference type="Gene3D" id="3.40.50.150">
    <property type="entry name" value="Vaccinia Virus protein VP39"/>
    <property type="match status" value="1"/>
</dbReference>
<reference evidence="6 7" key="1">
    <citation type="submission" date="2016-05" db="EMBL/GenBank/DDBJ databases">
        <title>Single-cell genome of chain-forming Candidatus Thiomargarita nelsonii and comparison to other large sulfur-oxidizing bacteria.</title>
        <authorList>
            <person name="Winkel M."/>
            <person name="Salman V."/>
            <person name="Woyke T."/>
            <person name="Schulz-Vogt H."/>
            <person name="Richter M."/>
            <person name="Flood B."/>
            <person name="Bailey J."/>
            <person name="Amann R."/>
            <person name="Mussmann M."/>
        </authorList>
    </citation>
    <scope>NUCLEOTIDE SEQUENCE [LARGE SCALE GENOMIC DNA]</scope>
    <source>
        <strain evidence="6 7">THI036</strain>
    </source>
</reference>
<protein>
    <submittedName>
        <fullName evidence="6">Bacterial methyltransferase</fullName>
        <ecNumber evidence="6">2.1.1.-</ecNumber>
    </submittedName>
</protein>
<comment type="caution">
    <text evidence="6">The sequence shown here is derived from an EMBL/GenBank/DDBJ whole genome shotgun (WGS) entry which is preliminary data.</text>
</comment>
<dbReference type="AlphaFoldDB" id="A0A176RXQ4"/>
<evidence type="ECO:0000256" key="5">
    <source>
        <dbReference type="ARBA" id="ARBA00022691"/>
    </source>
</evidence>
<evidence type="ECO:0000313" key="6">
    <source>
        <dbReference type="EMBL" id="OAD20563.1"/>
    </source>
</evidence>
<dbReference type="PANTHER" id="PTHR11265:SF0">
    <property type="entry name" value="12S RRNA N4-METHYLCYTIDINE METHYLTRANSFERASE"/>
    <property type="match status" value="1"/>
</dbReference>
<dbReference type="EMBL" id="LUTY01002277">
    <property type="protein sequence ID" value="OAD20563.1"/>
    <property type="molecule type" value="Genomic_DNA"/>
</dbReference>
<keyword evidence="5" id="KW-0949">S-adenosyl-L-methionine</keyword>
<dbReference type="PANTHER" id="PTHR11265">
    <property type="entry name" value="S-ADENOSYL-METHYLTRANSFERASE MRAW"/>
    <property type="match status" value="1"/>
</dbReference>
<dbReference type="InterPro" id="IPR002903">
    <property type="entry name" value="RsmH"/>
</dbReference>
<dbReference type="InterPro" id="IPR023397">
    <property type="entry name" value="SAM-dep_MeTrfase_MraW_recog"/>
</dbReference>
<dbReference type="GO" id="GO:0005737">
    <property type="term" value="C:cytoplasm"/>
    <property type="evidence" value="ECO:0007669"/>
    <property type="project" value="TreeGrafter"/>
</dbReference>
<dbReference type="EC" id="2.1.1.-" evidence="6"/>
<sequence length="181" mass="19846">LSVGVQNLFWARYLLIIANHSTKNLTVAHKSVLLVAALEALNLHPDGIYVDCTFGRGGHTLAILNRLGKLGQVLAFDQDPEAVQAAQTLCVADKRFSIVHSRFDQLAQHVEKRGYLGQVKGVLLDLGVSSPQLDTPARGFSFMRDGPLDMRMNPNSGESVGKWLSKATVFEITDVLRTYGE</sequence>
<dbReference type="InterPro" id="IPR029063">
    <property type="entry name" value="SAM-dependent_MTases_sf"/>
</dbReference>
<evidence type="ECO:0000256" key="4">
    <source>
        <dbReference type="ARBA" id="ARBA00022679"/>
    </source>
</evidence>
<dbReference type="GO" id="GO:0071424">
    <property type="term" value="F:rRNA (cytosine-N4-)-methyltransferase activity"/>
    <property type="evidence" value="ECO:0007669"/>
    <property type="project" value="TreeGrafter"/>
</dbReference>
<dbReference type="NCBIfam" id="TIGR00006">
    <property type="entry name" value="16S rRNA (cytosine(1402)-N(4))-methyltransferase RsmH"/>
    <property type="match status" value="1"/>
</dbReference>
<dbReference type="SUPFAM" id="SSF81799">
    <property type="entry name" value="Putative methyltransferase TM0872, insert domain"/>
    <property type="match status" value="1"/>
</dbReference>
<evidence type="ECO:0000256" key="2">
    <source>
        <dbReference type="ARBA" id="ARBA00022552"/>
    </source>
</evidence>
<name>A0A176RXQ4_9GAMM</name>
<proteinExistence type="inferred from homology"/>
<keyword evidence="2" id="KW-0698">rRNA processing</keyword>
<dbReference type="Proteomes" id="UP000076962">
    <property type="component" value="Unassembled WGS sequence"/>
</dbReference>
<dbReference type="Pfam" id="PF01795">
    <property type="entry name" value="Methyltransf_5"/>
    <property type="match status" value="1"/>
</dbReference>
<evidence type="ECO:0000256" key="3">
    <source>
        <dbReference type="ARBA" id="ARBA00022603"/>
    </source>
</evidence>
<evidence type="ECO:0000256" key="1">
    <source>
        <dbReference type="ARBA" id="ARBA00010396"/>
    </source>
</evidence>
<feature type="non-terminal residue" evidence="6">
    <location>
        <position position="181"/>
    </location>
</feature>
<dbReference type="SUPFAM" id="SSF53335">
    <property type="entry name" value="S-adenosyl-L-methionine-dependent methyltransferases"/>
    <property type="match status" value="1"/>
</dbReference>
<feature type="non-terminal residue" evidence="6">
    <location>
        <position position="1"/>
    </location>
</feature>